<dbReference type="SUPFAM" id="SSF55347">
    <property type="entry name" value="Glyceraldehyde-3-phosphate dehydrogenase-like, C-terminal domain"/>
    <property type="match status" value="1"/>
</dbReference>
<name>A0A1I2GNN2_9BACT</name>
<keyword evidence="2" id="KW-0812">Transmembrane</keyword>
<feature type="transmembrane region" description="Helical" evidence="2">
    <location>
        <begin position="28"/>
        <end position="46"/>
    </location>
</feature>
<evidence type="ECO:0000256" key="2">
    <source>
        <dbReference type="SAM" id="Phobius"/>
    </source>
</evidence>
<reference evidence="4 5" key="1">
    <citation type="submission" date="2016-10" db="EMBL/GenBank/DDBJ databases">
        <authorList>
            <person name="de Groot N.N."/>
        </authorList>
    </citation>
    <scope>NUCLEOTIDE SEQUENCE [LARGE SCALE GENOMIC DNA]</scope>
    <source>
        <strain evidence="4 5">CGMCC 1.9156</strain>
    </source>
</reference>
<dbReference type="GO" id="GO:0000166">
    <property type="term" value="F:nucleotide binding"/>
    <property type="evidence" value="ECO:0007669"/>
    <property type="project" value="InterPro"/>
</dbReference>
<evidence type="ECO:0000313" key="5">
    <source>
        <dbReference type="Proteomes" id="UP000198964"/>
    </source>
</evidence>
<dbReference type="GO" id="GO:0016491">
    <property type="term" value="F:oxidoreductase activity"/>
    <property type="evidence" value="ECO:0007669"/>
    <property type="project" value="UniProtKB-KW"/>
</dbReference>
<evidence type="ECO:0000313" key="4">
    <source>
        <dbReference type="EMBL" id="SFF18201.1"/>
    </source>
</evidence>
<keyword evidence="5" id="KW-1185">Reference proteome</keyword>
<accession>A0A1I2GNN2</accession>
<feature type="domain" description="Gfo/Idh/MocA-like oxidoreductase N-terminal" evidence="3">
    <location>
        <begin position="85"/>
        <end position="238"/>
    </location>
</feature>
<organism evidence="4 5">
    <name type="scientific">Sunxiuqinia elliptica</name>
    <dbReference type="NCBI Taxonomy" id="655355"/>
    <lineage>
        <taxon>Bacteria</taxon>
        <taxon>Pseudomonadati</taxon>
        <taxon>Bacteroidota</taxon>
        <taxon>Bacteroidia</taxon>
        <taxon>Marinilabiliales</taxon>
        <taxon>Prolixibacteraceae</taxon>
        <taxon>Sunxiuqinia</taxon>
    </lineage>
</organism>
<dbReference type="RefSeq" id="WP_093919463.1">
    <property type="nucleotide sequence ID" value="NZ_FONW01000003.1"/>
</dbReference>
<dbReference type="InterPro" id="IPR000683">
    <property type="entry name" value="Gfo/Idh/MocA-like_OxRdtase_N"/>
</dbReference>
<dbReference type="Gene3D" id="3.30.360.10">
    <property type="entry name" value="Dihydrodipicolinate Reductase, domain 2"/>
    <property type="match status" value="1"/>
</dbReference>
<evidence type="ECO:0000256" key="1">
    <source>
        <dbReference type="ARBA" id="ARBA00023002"/>
    </source>
</evidence>
<dbReference type="InterPro" id="IPR036291">
    <property type="entry name" value="NAD(P)-bd_dom_sf"/>
</dbReference>
<dbReference type="SUPFAM" id="SSF51735">
    <property type="entry name" value="NAD(P)-binding Rossmann-fold domains"/>
    <property type="match status" value="1"/>
</dbReference>
<dbReference type="PANTHER" id="PTHR43818:SF11">
    <property type="entry name" value="BCDNA.GH03377"/>
    <property type="match status" value="1"/>
</dbReference>
<dbReference type="AlphaFoldDB" id="A0A1I2GNN2"/>
<dbReference type="EMBL" id="FONW01000003">
    <property type="protein sequence ID" value="SFF18201.1"/>
    <property type="molecule type" value="Genomic_DNA"/>
</dbReference>
<protein>
    <submittedName>
        <fullName evidence="4">Predicted dehydrogenase</fullName>
    </submittedName>
</protein>
<keyword evidence="1" id="KW-0560">Oxidoreductase</keyword>
<dbReference type="Pfam" id="PF01408">
    <property type="entry name" value="GFO_IDH_MocA"/>
    <property type="match status" value="1"/>
</dbReference>
<evidence type="ECO:0000259" key="3">
    <source>
        <dbReference type="Pfam" id="PF01408"/>
    </source>
</evidence>
<keyword evidence="2" id="KW-1133">Transmembrane helix</keyword>
<dbReference type="Proteomes" id="UP000198964">
    <property type="component" value="Unassembled WGS sequence"/>
</dbReference>
<dbReference type="PANTHER" id="PTHR43818">
    <property type="entry name" value="BCDNA.GH03377"/>
    <property type="match status" value="1"/>
</dbReference>
<sequence length="531" mass="59658">MATNKKQDNYNHQGEEVPRKSAIQRRTLLKAFAGIPVLGLMGLGVLQKRSFDKQQQHAIADELGLGKIRLSPISRHTAREKGELIRIGIVGFGNRANQLVNALGFMHPEDMELKQKNGALDRWLGQESLNIAIVGICDVFDLHAERGLEAAGNRINSSANDVTLPVKRYRHYHEMLAVKEIDAVIIATPDHHHAPMAIAAAKAGKHVYCEKSPAQSEDEINELYKVIKASKITYQLGHQIPQNFIFQQAKEIIQKNILGKISLIETTSNRNTASGAWIRHLDDKGQAKPGDEQSIDWGQWLGGKPKVPFSIDRFYNWTKWFDYDMGMIGQLFTHEYDAVNQLLGIGIPRSVSTSGGIYYWKDNREIPDLLHCVFEYPNHELTMLYSATLASSRNRGRVFMGNEASMELGNAINITVDSNSTRFKKQLENGTISPSEPLLTLNPNSGNVDAVTSATEKYYSSRGLTDTYIDGKLVDVTHLHLKEWLDCIRSGETPTANIERAFEEGITIVMAHRSYLEKRTVEWDPISRKII</sequence>
<keyword evidence="2" id="KW-0472">Membrane</keyword>
<proteinExistence type="predicted"/>
<dbReference type="InterPro" id="IPR050463">
    <property type="entry name" value="Gfo/Idh/MocA_oxidrdct_glycsds"/>
</dbReference>
<dbReference type="Gene3D" id="3.40.50.720">
    <property type="entry name" value="NAD(P)-binding Rossmann-like Domain"/>
    <property type="match status" value="1"/>
</dbReference>
<dbReference type="STRING" id="655355.SAMN05216283_10323"/>
<gene>
    <name evidence="4" type="ORF">SAMN05216283_10323</name>
</gene>